<evidence type="ECO:0000313" key="3">
    <source>
        <dbReference type="EnsemblPlants" id="KEH27890"/>
    </source>
</evidence>
<organism evidence="2 4">
    <name type="scientific">Medicago truncatula</name>
    <name type="common">Barrel medic</name>
    <name type="synonym">Medicago tribuloides</name>
    <dbReference type="NCBI Taxonomy" id="3880"/>
    <lineage>
        <taxon>Eukaryota</taxon>
        <taxon>Viridiplantae</taxon>
        <taxon>Streptophyta</taxon>
        <taxon>Embryophyta</taxon>
        <taxon>Tracheophyta</taxon>
        <taxon>Spermatophyta</taxon>
        <taxon>Magnoliopsida</taxon>
        <taxon>eudicotyledons</taxon>
        <taxon>Gunneridae</taxon>
        <taxon>Pentapetalae</taxon>
        <taxon>rosids</taxon>
        <taxon>fabids</taxon>
        <taxon>Fabales</taxon>
        <taxon>Fabaceae</taxon>
        <taxon>Papilionoideae</taxon>
        <taxon>50 kb inversion clade</taxon>
        <taxon>NPAAA clade</taxon>
        <taxon>Hologalegina</taxon>
        <taxon>IRL clade</taxon>
        <taxon>Trifolieae</taxon>
        <taxon>Medicago</taxon>
    </lineage>
</organism>
<dbReference type="HOGENOM" id="CLU_2310246_0_0_1"/>
<keyword evidence="4" id="KW-1185">Reference proteome</keyword>
<evidence type="ECO:0000256" key="1">
    <source>
        <dbReference type="SAM" id="MobiDB-lite"/>
    </source>
</evidence>
<reference evidence="2 4" key="2">
    <citation type="journal article" date="2014" name="BMC Genomics">
        <title>An improved genome release (version Mt4.0) for the model legume Medicago truncatula.</title>
        <authorList>
            <person name="Tang H."/>
            <person name="Krishnakumar V."/>
            <person name="Bidwell S."/>
            <person name="Rosen B."/>
            <person name="Chan A."/>
            <person name="Zhou S."/>
            <person name="Gentzbittel L."/>
            <person name="Childs K.L."/>
            <person name="Yandell M."/>
            <person name="Gundlach H."/>
            <person name="Mayer K.F."/>
            <person name="Schwartz D.C."/>
            <person name="Town C.D."/>
        </authorList>
    </citation>
    <scope>GENOME REANNOTATION</scope>
    <source>
        <strain evidence="2">A17</strain>
        <strain evidence="3 4">cv. Jemalong A17</strain>
    </source>
</reference>
<protein>
    <submittedName>
        <fullName evidence="2 3">Uncharacterized protein</fullName>
    </submittedName>
</protein>
<feature type="region of interest" description="Disordered" evidence="1">
    <location>
        <begin position="80"/>
        <end position="100"/>
    </location>
</feature>
<name>A0A072UPY2_MEDTR</name>
<accession>A0A072UPY2</accession>
<dbReference type="EnsemblPlants" id="KEH27890">
    <property type="protein sequence ID" value="KEH27890"/>
    <property type="gene ID" value="MTR_5g048620"/>
</dbReference>
<evidence type="ECO:0000313" key="2">
    <source>
        <dbReference type="EMBL" id="KEH27890.1"/>
    </source>
</evidence>
<gene>
    <name evidence="2" type="ordered locus">MTR_5g048620</name>
</gene>
<dbReference type="EMBL" id="CM001221">
    <property type="protein sequence ID" value="KEH27890.1"/>
    <property type="molecule type" value="Genomic_DNA"/>
</dbReference>
<evidence type="ECO:0000313" key="4">
    <source>
        <dbReference type="Proteomes" id="UP000002051"/>
    </source>
</evidence>
<reference evidence="2 4" key="1">
    <citation type="journal article" date="2011" name="Nature">
        <title>The Medicago genome provides insight into the evolution of rhizobial symbioses.</title>
        <authorList>
            <person name="Young N.D."/>
            <person name="Debelle F."/>
            <person name="Oldroyd G.E."/>
            <person name="Geurts R."/>
            <person name="Cannon S.B."/>
            <person name="Udvardi M.K."/>
            <person name="Benedito V.A."/>
            <person name="Mayer K.F."/>
            <person name="Gouzy J."/>
            <person name="Schoof H."/>
            <person name="Van de Peer Y."/>
            <person name="Proost S."/>
            <person name="Cook D.R."/>
            <person name="Meyers B.C."/>
            <person name="Spannagl M."/>
            <person name="Cheung F."/>
            <person name="De Mita S."/>
            <person name="Krishnakumar V."/>
            <person name="Gundlach H."/>
            <person name="Zhou S."/>
            <person name="Mudge J."/>
            <person name="Bharti A.K."/>
            <person name="Murray J.D."/>
            <person name="Naoumkina M.A."/>
            <person name="Rosen B."/>
            <person name="Silverstein K.A."/>
            <person name="Tang H."/>
            <person name="Rombauts S."/>
            <person name="Zhao P.X."/>
            <person name="Zhou P."/>
            <person name="Barbe V."/>
            <person name="Bardou P."/>
            <person name="Bechner M."/>
            <person name="Bellec A."/>
            <person name="Berger A."/>
            <person name="Berges H."/>
            <person name="Bidwell S."/>
            <person name="Bisseling T."/>
            <person name="Choisne N."/>
            <person name="Couloux A."/>
            <person name="Denny R."/>
            <person name="Deshpande S."/>
            <person name="Dai X."/>
            <person name="Doyle J.J."/>
            <person name="Dudez A.M."/>
            <person name="Farmer A.D."/>
            <person name="Fouteau S."/>
            <person name="Franken C."/>
            <person name="Gibelin C."/>
            <person name="Gish J."/>
            <person name="Goldstein S."/>
            <person name="Gonzalez A.J."/>
            <person name="Green P.J."/>
            <person name="Hallab A."/>
            <person name="Hartog M."/>
            <person name="Hua A."/>
            <person name="Humphray S.J."/>
            <person name="Jeong D.H."/>
            <person name="Jing Y."/>
            <person name="Jocker A."/>
            <person name="Kenton S.M."/>
            <person name="Kim D.J."/>
            <person name="Klee K."/>
            <person name="Lai H."/>
            <person name="Lang C."/>
            <person name="Lin S."/>
            <person name="Macmil S.L."/>
            <person name="Magdelenat G."/>
            <person name="Matthews L."/>
            <person name="McCorrison J."/>
            <person name="Monaghan E.L."/>
            <person name="Mun J.H."/>
            <person name="Najar F.Z."/>
            <person name="Nicholson C."/>
            <person name="Noirot C."/>
            <person name="O'Bleness M."/>
            <person name="Paule C.R."/>
            <person name="Poulain J."/>
            <person name="Prion F."/>
            <person name="Qin B."/>
            <person name="Qu C."/>
            <person name="Retzel E.F."/>
            <person name="Riddle C."/>
            <person name="Sallet E."/>
            <person name="Samain S."/>
            <person name="Samson N."/>
            <person name="Sanders I."/>
            <person name="Saurat O."/>
            <person name="Scarpelli C."/>
            <person name="Schiex T."/>
            <person name="Segurens B."/>
            <person name="Severin A.J."/>
            <person name="Sherrier D.J."/>
            <person name="Shi R."/>
            <person name="Sims S."/>
            <person name="Singer S.R."/>
            <person name="Sinharoy S."/>
            <person name="Sterck L."/>
            <person name="Viollet A."/>
            <person name="Wang B.B."/>
            <person name="Wang K."/>
            <person name="Wang M."/>
            <person name="Wang X."/>
            <person name="Warfsmann J."/>
            <person name="Weissenbach J."/>
            <person name="White D.D."/>
            <person name="White J.D."/>
            <person name="Wiley G.B."/>
            <person name="Wincker P."/>
            <person name="Xing Y."/>
            <person name="Yang L."/>
            <person name="Yao Z."/>
            <person name="Ying F."/>
            <person name="Zhai J."/>
            <person name="Zhou L."/>
            <person name="Zuber A."/>
            <person name="Denarie J."/>
            <person name="Dixon R.A."/>
            <person name="May G.D."/>
            <person name="Schwartz D.C."/>
            <person name="Rogers J."/>
            <person name="Quetier F."/>
            <person name="Town C.D."/>
            <person name="Roe B.A."/>
        </authorList>
    </citation>
    <scope>NUCLEOTIDE SEQUENCE [LARGE SCALE GENOMIC DNA]</scope>
    <source>
        <strain evidence="2">A17</strain>
        <strain evidence="3 4">cv. Jemalong A17</strain>
    </source>
</reference>
<proteinExistence type="predicted"/>
<dbReference type="Proteomes" id="UP000002051">
    <property type="component" value="Chromosome 5"/>
</dbReference>
<reference evidence="3" key="3">
    <citation type="submission" date="2015-04" db="UniProtKB">
        <authorList>
            <consortium name="EnsemblPlants"/>
        </authorList>
    </citation>
    <scope>IDENTIFICATION</scope>
    <source>
        <strain evidence="3">cv. Jemalong A17</strain>
    </source>
</reference>
<dbReference type="AlphaFoldDB" id="A0A072UPY2"/>
<sequence>MSFGVCFGLAGKDSRCLRRGGHLLGHLGDLGLKHFGVCGYRVYLGIEFGERVVQKFSLVFELLKLEWNQALALSLKKKKKKKKKKKVDQEQIEKLQQVYH</sequence>